<keyword evidence="3" id="KW-1185">Reference proteome</keyword>
<organism evidence="2 3">
    <name type="scientific">Golovinomyces cichoracearum</name>
    <dbReference type="NCBI Taxonomy" id="62708"/>
    <lineage>
        <taxon>Eukaryota</taxon>
        <taxon>Fungi</taxon>
        <taxon>Dikarya</taxon>
        <taxon>Ascomycota</taxon>
        <taxon>Pezizomycotina</taxon>
        <taxon>Leotiomycetes</taxon>
        <taxon>Erysiphales</taxon>
        <taxon>Erysiphaceae</taxon>
        <taxon>Golovinomyces</taxon>
    </lineage>
</organism>
<feature type="non-terminal residue" evidence="2">
    <location>
        <position position="1"/>
    </location>
</feature>
<evidence type="ECO:0000256" key="1">
    <source>
        <dbReference type="SAM" id="MobiDB-lite"/>
    </source>
</evidence>
<feature type="compositionally biased region" description="Polar residues" evidence="1">
    <location>
        <begin position="93"/>
        <end position="103"/>
    </location>
</feature>
<reference evidence="2 3" key="1">
    <citation type="journal article" date="2018" name="BMC Genomics">
        <title>Comparative genome analyses reveal sequence features reflecting distinct modes of host-adaptation between dicot and monocot powdery mildew.</title>
        <authorList>
            <person name="Wu Y."/>
            <person name="Ma X."/>
            <person name="Pan Z."/>
            <person name="Kale S.D."/>
            <person name="Song Y."/>
            <person name="King H."/>
            <person name="Zhang Q."/>
            <person name="Presley C."/>
            <person name="Deng X."/>
            <person name="Wei C.I."/>
            <person name="Xiao S."/>
        </authorList>
    </citation>
    <scope>NUCLEOTIDE SEQUENCE [LARGE SCALE GENOMIC DNA]</scope>
    <source>
        <strain evidence="2">UMSG3</strain>
    </source>
</reference>
<dbReference type="Proteomes" id="UP000283383">
    <property type="component" value="Unassembled WGS sequence"/>
</dbReference>
<protein>
    <submittedName>
        <fullName evidence="2">Uncharacterized protein</fullName>
    </submittedName>
</protein>
<dbReference type="EMBL" id="MCBQ01014717">
    <property type="protein sequence ID" value="RKF62515.1"/>
    <property type="molecule type" value="Genomic_DNA"/>
</dbReference>
<evidence type="ECO:0000313" key="3">
    <source>
        <dbReference type="Proteomes" id="UP000283383"/>
    </source>
</evidence>
<gene>
    <name evidence="2" type="ORF">GcM3_147008</name>
</gene>
<accession>A0A420HYL8</accession>
<proteinExistence type="predicted"/>
<evidence type="ECO:0000313" key="2">
    <source>
        <dbReference type="EMBL" id="RKF62515.1"/>
    </source>
</evidence>
<sequence length="330" mass="38275">SHLQKYAEWRLQVYRSDEIDLSSLLESYEYDFNGFKQNDFERLDRDTIVKLRDTLRSKGIHVRKGAGIKIALALTEGLTIDSRWSNEDPQRPIQDSPTISRSTNPLRELQSQSIMVEIFKQQQQGYGKELANLAKMYNIDEKYGGTCIESFNYKFNMFLDSFSRAQLTENALSLAFPIMLKLTALEFYYSSCQDFNLTIEQLIQRFQDRFEGEEYRRNALLNWNNTNLRTWLRQNTDTPKSTVLNNMVENLRQIQRGLDQEYQSDPALRNKIITACSNVAACSLAVLQPATAITSLINNIHGAIEKSEMIARADKIDKSSVYYTDRKYYP</sequence>
<dbReference type="AlphaFoldDB" id="A0A420HYL8"/>
<feature type="region of interest" description="Disordered" evidence="1">
    <location>
        <begin position="83"/>
        <end position="103"/>
    </location>
</feature>
<comment type="caution">
    <text evidence="2">The sequence shown here is derived from an EMBL/GenBank/DDBJ whole genome shotgun (WGS) entry which is preliminary data.</text>
</comment>
<name>A0A420HYL8_9PEZI</name>